<evidence type="ECO:0000313" key="1">
    <source>
        <dbReference type="EMBL" id="KAF2275316.1"/>
    </source>
</evidence>
<reference evidence="1" key="1">
    <citation type="journal article" date="2020" name="Stud. Mycol.">
        <title>101 Dothideomycetes genomes: a test case for predicting lifestyles and emergence of pathogens.</title>
        <authorList>
            <person name="Haridas S."/>
            <person name="Albert R."/>
            <person name="Binder M."/>
            <person name="Bloem J."/>
            <person name="Labutti K."/>
            <person name="Salamov A."/>
            <person name="Andreopoulos B."/>
            <person name="Baker S."/>
            <person name="Barry K."/>
            <person name="Bills G."/>
            <person name="Bluhm B."/>
            <person name="Cannon C."/>
            <person name="Castanera R."/>
            <person name="Culley D."/>
            <person name="Daum C."/>
            <person name="Ezra D."/>
            <person name="Gonzalez J."/>
            <person name="Henrissat B."/>
            <person name="Kuo A."/>
            <person name="Liang C."/>
            <person name="Lipzen A."/>
            <person name="Lutzoni F."/>
            <person name="Magnuson J."/>
            <person name="Mondo S."/>
            <person name="Nolan M."/>
            <person name="Ohm R."/>
            <person name="Pangilinan J."/>
            <person name="Park H.-J."/>
            <person name="Ramirez L."/>
            <person name="Alfaro M."/>
            <person name="Sun H."/>
            <person name="Tritt A."/>
            <person name="Yoshinaga Y."/>
            <person name="Zwiers L.-H."/>
            <person name="Turgeon B."/>
            <person name="Goodwin S."/>
            <person name="Spatafora J."/>
            <person name="Crous P."/>
            <person name="Grigoriev I."/>
        </authorList>
    </citation>
    <scope>NUCLEOTIDE SEQUENCE</scope>
    <source>
        <strain evidence="1">CBS 379.55</strain>
    </source>
</reference>
<gene>
    <name evidence="1" type="ORF">EI97DRAFT_72134</name>
</gene>
<dbReference type="RefSeq" id="XP_033652855.1">
    <property type="nucleotide sequence ID" value="XM_033803030.1"/>
</dbReference>
<sequence length="286" mass="29313">MGHPARWYCSTVSSSTFEGAVCTHSSSGIGEATSDPTDATGFLACATGVLDADPKVDLVVVDGRAVAVRVEEPSEARGAVLVVEASAAVRELRGRFGAEVAEGVIVDLRSVVDVLPGEALAAAAEDNVVLRAAAFLFSSPEVTEERSGSASDAVDLEANLVLLAAVPGAGRVGGLFKLDPVVLVRVVELERGFDAVVEERDVLDATAGLRPAAVAAEVTSGRRGAAVSALEVEAELEEAIVLRAAVEEGVAVFFCSWGAWSGPLSAAAPGRSAMIPGLRIDSTRTM</sequence>
<dbReference type="OrthoDB" id="10646620at2759"/>
<dbReference type="GeneID" id="54556205"/>
<name>A0A6A6JI51_WESOR</name>
<evidence type="ECO:0000313" key="2">
    <source>
        <dbReference type="Proteomes" id="UP000800097"/>
    </source>
</evidence>
<dbReference type="EMBL" id="ML986497">
    <property type="protein sequence ID" value="KAF2275316.1"/>
    <property type="molecule type" value="Genomic_DNA"/>
</dbReference>
<proteinExistence type="predicted"/>
<dbReference type="Proteomes" id="UP000800097">
    <property type="component" value="Unassembled WGS sequence"/>
</dbReference>
<protein>
    <submittedName>
        <fullName evidence="1">Uncharacterized protein</fullName>
    </submittedName>
</protein>
<organism evidence="1 2">
    <name type="scientific">Westerdykella ornata</name>
    <dbReference type="NCBI Taxonomy" id="318751"/>
    <lineage>
        <taxon>Eukaryota</taxon>
        <taxon>Fungi</taxon>
        <taxon>Dikarya</taxon>
        <taxon>Ascomycota</taxon>
        <taxon>Pezizomycotina</taxon>
        <taxon>Dothideomycetes</taxon>
        <taxon>Pleosporomycetidae</taxon>
        <taxon>Pleosporales</taxon>
        <taxon>Sporormiaceae</taxon>
        <taxon>Westerdykella</taxon>
    </lineage>
</organism>
<keyword evidence="2" id="KW-1185">Reference proteome</keyword>
<dbReference type="AlphaFoldDB" id="A0A6A6JI51"/>
<accession>A0A6A6JI51</accession>